<dbReference type="OrthoDB" id="8479922at2"/>
<evidence type="ECO:0000256" key="1">
    <source>
        <dbReference type="SAM" id="MobiDB-lite"/>
    </source>
</evidence>
<dbReference type="EMBL" id="SMSI01000002">
    <property type="protein sequence ID" value="TDH36273.1"/>
    <property type="molecule type" value="Genomic_DNA"/>
</dbReference>
<organism evidence="2 3">
    <name type="scientific">Pseudohoeflea suaedae</name>
    <dbReference type="NCBI Taxonomy" id="877384"/>
    <lineage>
        <taxon>Bacteria</taxon>
        <taxon>Pseudomonadati</taxon>
        <taxon>Pseudomonadota</taxon>
        <taxon>Alphaproteobacteria</taxon>
        <taxon>Hyphomicrobiales</taxon>
        <taxon>Rhizobiaceae</taxon>
        <taxon>Pseudohoeflea</taxon>
    </lineage>
</organism>
<feature type="compositionally biased region" description="Basic residues" evidence="1">
    <location>
        <begin position="193"/>
        <end position="205"/>
    </location>
</feature>
<reference evidence="2 3" key="1">
    <citation type="journal article" date="2013" name="Int. J. Syst. Evol. Microbiol.">
        <title>Hoeflea suaedae sp. nov., an endophytic bacterium isolated from the root of the halophyte Suaeda maritima.</title>
        <authorList>
            <person name="Chung E.J."/>
            <person name="Park J.A."/>
            <person name="Pramanik P."/>
            <person name="Bibi F."/>
            <person name="Jeon C.O."/>
            <person name="Chung Y.R."/>
        </authorList>
    </citation>
    <scope>NUCLEOTIDE SEQUENCE [LARGE SCALE GENOMIC DNA]</scope>
    <source>
        <strain evidence="2 3">YC6898</strain>
    </source>
</reference>
<dbReference type="RefSeq" id="WP_133284970.1">
    <property type="nucleotide sequence ID" value="NZ_SMSI01000002.1"/>
</dbReference>
<dbReference type="Proteomes" id="UP000295131">
    <property type="component" value="Unassembled WGS sequence"/>
</dbReference>
<evidence type="ECO:0000313" key="2">
    <source>
        <dbReference type="EMBL" id="TDH36273.1"/>
    </source>
</evidence>
<sequence length="219" mass="24550">MMKKASHLDKYAALFHEKMGQIDPLLQAVLTGHLIIETALDNILTIVFFHPEHVFKEARLGFSQKVQIVRAYCLRKDDNSIWDLILAVNSVRNEIAHNLAGEKRDARLQQLRSLFTAEVNGEMPTALEVEWKSLKDVPDQVIMVWACSLCTGFLGEFEADISSLRNMIDALDANINPDLERVARKTPEEAKARMKKAAKGGRTMRFRQEPSGSDGGSTG</sequence>
<name>A0A4R5PKM3_9HYPH</name>
<comment type="caution">
    <text evidence="2">The sequence shown here is derived from an EMBL/GenBank/DDBJ whole genome shotgun (WGS) entry which is preliminary data.</text>
</comment>
<dbReference type="AlphaFoldDB" id="A0A4R5PKM3"/>
<proteinExistence type="predicted"/>
<feature type="region of interest" description="Disordered" evidence="1">
    <location>
        <begin position="185"/>
        <end position="219"/>
    </location>
</feature>
<keyword evidence="3" id="KW-1185">Reference proteome</keyword>
<evidence type="ECO:0000313" key="3">
    <source>
        <dbReference type="Proteomes" id="UP000295131"/>
    </source>
</evidence>
<gene>
    <name evidence="2" type="ORF">E2A64_13400</name>
</gene>
<protein>
    <submittedName>
        <fullName evidence="2">Uncharacterized protein</fullName>
    </submittedName>
</protein>
<accession>A0A4R5PKM3</accession>